<keyword evidence="2" id="KW-1185">Reference proteome</keyword>
<sequence length="149" mass="16954">MTHRRLKHCRLSLKCNWGFAAMTRYEALTDLQTPPPLAKWIYCRGFPALRGAVLFCAPSARKVVYYDSREEATDKILQSKESLRDKGLLLCLSYIFTCLADGPSQPVHDIGFPYLDTRPDLWLSAEPCRRTYRLFCITGQVAAPPQLLA</sequence>
<evidence type="ECO:0000313" key="1">
    <source>
        <dbReference type="EMBL" id="KDR84107.1"/>
    </source>
</evidence>
<dbReference type="AlphaFoldDB" id="A0A067TP48"/>
<evidence type="ECO:0000313" key="2">
    <source>
        <dbReference type="Proteomes" id="UP000027222"/>
    </source>
</evidence>
<name>A0A067TP48_GALM3</name>
<dbReference type="Proteomes" id="UP000027222">
    <property type="component" value="Unassembled WGS sequence"/>
</dbReference>
<proteinExistence type="predicted"/>
<gene>
    <name evidence="1" type="ORF">GALMADRAFT_698030</name>
</gene>
<reference evidence="2" key="1">
    <citation type="journal article" date="2014" name="Proc. Natl. Acad. Sci. U.S.A.">
        <title>Extensive sampling of basidiomycete genomes demonstrates inadequacy of the white-rot/brown-rot paradigm for wood decay fungi.</title>
        <authorList>
            <person name="Riley R."/>
            <person name="Salamov A.A."/>
            <person name="Brown D.W."/>
            <person name="Nagy L.G."/>
            <person name="Floudas D."/>
            <person name="Held B.W."/>
            <person name="Levasseur A."/>
            <person name="Lombard V."/>
            <person name="Morin E."/>
            <person name="Otillar R."/>
            <person name="Lindquist E.A."/>
            <person name="Sun H."/>
            <person name="LaButti K.M."/>
            <person name="Schmutz J."/>
            <person name="Jabbour D."/>
            <person name="Luo H."/>
            <person name="Baker S.E."/>
            <person name="Pisabarro A.G."/>
            <person name="Walton J.D."/>
            <person name="Blanchette R.A."/>
            <person name="Henrissat B."/>
            <person name="Martin F."/>
            <person name="Cullen D."/>
            <person name="Hibbett D.S."/>
            <person name="Grigoriev I.V."/>
        </authorList>
    </citation>
    <scope>NUCLEOTIDE SEQUENCE [LARGE SCALE GENOMIC DNA]</scope>
    <source>
        <strain evidence="2">CBS 339.88</strain>
    </source>
</reference>
<dbReference type="EMBL" id="KL142368">
    <property type="protein sequence ID" value="KDR84107.1"/>
    <property type="molecule type" value="Genomic_DNA"/>
</dbReference>
<dbReference type="HOGENOM" id="CLU_1749782_0_0_1"/>
<organism evidence="1 2">
    <name type="scientific">Galerina marginata (strain CBS 339.88)</name>
    <dbReference type="NCBI Taxonomy" id="685588"/>
    <lineage>
        <taxon>Eukaryota</taxon>
        <taxon>Fungi</taxon>
        <taxon>Dikarya</taxon>
        <taxon>Basidiomycota</taxon>
        <taxon>Agaricomycotina</taxon>
        <taxon>Agaricomycetes</taxon>
        <taxon>Agaricomycetidae</taxon>
        <taxon>Agaricales</taxon>
        <taxon>Agaricineae</taxon>
        <taxon>Strophariaceae</taxon>
        <taxon>Galerina</taxon>
    </lineage>
</organism>
<protein>
    <submittedName>
        <fullName evidence="1">Uncharacterized protein</fullName>
    </submittedName>
</protein>
<accession>A0A067TP48</accession>